<name>A0A0L6UBU7_9BASI</name>
<feature type="non-terminal residue" evidence="1">
    <location>
        <position position="1"/>
    </location>
</feature>
<evidence type="ECO:0000313" key="1">
    <source>
        <dbReference type="EMBL" id="KNZ45986.1"/>
    </source>
</evidence>
<dbReference type="VEuPathDB" id="FungiDB:VP01_7644g1"/>
<comment type="caution">
    <text evidence="1">The sequence shown here is derived from an EMBL/GenBank/DDBJ whole genome shotgun (WGS) entry which is preliminary data.</text>
</comment>
<accession>A0A0L6UBU7</accession>
<organism evidence="1 2">
    <name type="scientific">Puccinia sorghi</name>
    <dbReference type="NCBI Taxonomy" id="27349"/>
    <lineage>
        <taxon>Eukaryota</taxon>
        <taxon>Fungi</taxon>
        <taxon>Dikarya</taxon>
        <taxon>Basidiomycota</taxon>
        <taxon>Pucciniomycotina</taxon>
        <taxon>Pucciniomycetes</taxon>
        <taxon>Pucciniales</taxon>
        <taxon>Pucciniaceae</taxon>
        <taxon>Puccinia</taxon>
    </lineage>
</organism>
<dbReference type="STRING" id="27349.A0A0L6UBU7"/>
<sequence length="247" mass="28008">FPNPWRVKANGRVIIHMPITLYSDDTSGNISKQWNKHISYYCSLAGLPPSETNQQYNCHFLSTSNTAGVLELADQIVDEINDLITKGFVGYDIGLNQEVLVMTAVLCFLGDSPMHAEVTNTPNPGVSLNPFQICTLKVQRLVDKSSLDYVLDNFRKWTDTIERTHKLWDIALEDTKTACNNAPKDYGIQDNINDVFVKQWKTRDKAKISKIELLKKEKEGIIFNPFLRLKGFDGCNDTPVEVLHVFL</sequence>
<reference evidence="1 2" key="1">
    <citation type="submission" date="2015-08" db="EMBL/GenBank/DDBJ databases">
        <title>Next Generation Sequencing and Analysis of the Genome of Puccinia sorghi L Schw, the Causal Agent of Maize Common Rust.</title>
        <authorList>
            <person name="Rochi L."/>
            <person name="Burguener G."/>
            <person name="Darino M."/>
            <person name="Turjanski A."/>
            <person name="Kreff E."/>
            <person name="Dieguez M.J."/>
            <person name="Sacco F."/>
        </authorList>
    </citation>
    <scope>NUCLEOTIDE SEQUENCE [LARGE SCALE GENOMIC DNA]</scope>
    <source>
        <strain evidence="1 2">RO10H11247</strain>
    </source>
</reference>
<gene>
    <name evidence="1" type="ORF">VP01_7644g1</name>
</gene>
<dbReference type="PANTHER" id="PTHR31912:SF34">
    <property type="entry name" value="NOTOCHORD-RELATED PROTEIN"/>
    <property type="match status" value="1"/>
</dbReference>
<dbReference type="EMBL" id="LAVV01013099">
    <property type="protein sequence ID" value="KNZ45986.1"/>
    <property type="molecule type" value="Genomic_DNA"/>
</dbReference>
<proteinExistence type="predicted"/>
<dbReference type="PANTHER" id="PTHR31912">
    <property type="entry name" value="IP13529P"/>
    <property type="match status" value="1"/>
</dbReference>
<protein>
    <submittedName>
        <fullName evidence="1">Uncharacterized protein</fullName>
    </submittedName>
</protein>
<dbReference type="Proteomes" id="UP000037035">
    <property type="component" value="Unassembled WGS sequence"/>
</dbReference>
<dbReference type="AlphaFoldDB" id="A0A0L6UBU7"/>
<keyword evidence="2" id="KW-1185">Reference proteome</keyword>
<dbReference type="OrthoDB" id="2504637at2759"/>
<feature type="non-terminal residue" evidence="1">
    <location>
        <position position="247"/>
    </location>
</feature>
<evidence type="ECO:0000313" key="2">
    <source>
        <dbReference type="Proteomes" id="UP000037035"/>
    </source>
</evidence>